<accession>A0A2T2XDU9</accession>
<dbReference type="Gene3D" id="2.30.30.40">
    <property type="entry name" value="SH3 Domains"/>
    <property type="match status" value="1"/>
</dbReference>
<dbReference type="Proteomes" id="UP000242972">
    <property type="component" value="Unassembled WGS sequence"/>
</dbReference>
<keyword evidence="1" id="KW-0728">SH3 domain</keyword>
<dbReference type="SUPFAM" id="SSF50044">
    <property type="entry name" value="SH3-domain"/>
    <property type="match status" value="2"/>
</dbReference>
<evidence type="ECO:0000313" key="3">
    <source>
        <dbReference type="EMBL" id="PSR32660.1"/>
    </source>
</evidence>
<reference evidence="3 4" key="1">
    <citation type="journal article" date="2014" name="BMC Genomics">
        <title>Comparison of environmental and isolate Sulfobacillus genomes reveals diverse carbon, sulfur, nitrogen, and hydrogen metabolisms.</title>
        <authorList>
            <person name="Justice N.B."/>
            <person name="Norman A."/>
            <person name="Brown C.T."/>
            <person name="Singh A."/>
            <person name="Thomas B.C."/>
            <person name="Banfield J.F."/>
        </authorList>
    </citation>
    <scope>NUCLEOTIDE SEQUENCE [LARGE SCALE GENOMIC DNA]</scope>
    <source>
        <strain evidence="3">AMDSBA4</strain>
    </source>
</reference>
<dbReference type="InterPro" id="IPR001452">
    <property type="entry name" value="SH3_domain"/>
</dbReference>
<dbReference type="InterPro" id="IPR014593">
    <property type="entry name" value="UCP034961_SH3_2"/>
</dbReference>
<gene>
    <name evidence="3" type="ORF">C7B46_12930</name>
</gene>
<name>A0A2T2XDU9_9FIRM</name>
<evidence type="ECO:0000259" key="2">
    <source>
        <dbReference type="PROSITE" id="PS50002"/>
    </source>
</evidence>
<evidence type="ECO:0000256" key="1">
    <source>
        <dbReference type="ARBA" id="ARBA00022443"/>
    </source>
</evidence>
<dbReference type="EMBL" id="PXYW01000033">
    <property type="protein sequence ID" value="PSR32660.1"/>
    <property type="molecule type" value="Genomic_DNA"/>
</dbReference>
<organism evidence="3 4">
    <name type="scientific">Sulfobacillus benefaciens</name>
    <dbReference type="NCBI Taxonomy" id="453960"/>
    <lineage>
        <taxon>Bacteria</taxon>
        <taxon>Bacillati</taxon>
        <taxon>Bacillota</taxon>
        <taxon>Clostridia</taxon>
        <taxon>Eubacteriales</taxon>
        <taxon>Clostridiales Family XVII. Incertae Sedis</taxon>
        <taxon>Sulfobacillus</taxon>
    </lineage>
</organism>
<dbReference type="PIRSF" id="PIRSF034961">
    <property type="entry name" value="UCP034961_SH3_2"/>
    <property type="match status" value="1"/>
</dbReference>
<dbReference type="PROSITE" id="PS50002">
    <property type="entry name" value="SH3"/>
    <property type="match status" value="1"/>
</dbReference>
<evidence type="ECO:0000313" key="4">
    <source>
        <dbReference type="Proteomes" id="UP000242972"/>
    </source>
</evidence>
<proteinExistence type="predicted"/>
<comment type="caution">
    <text evidence="3">The sequence shown here is derived from an EMBL/GenBank/DDBJ whole genome shotgun (WGS) entry which is preliminary data.</text>
</comment>
<dbReference type="InterPro" id="IPR036028">
    <property type="entry name" value="SH3-like_dom_sf"/>
</dbReference>
<protein>
    <recommendedName>
        <fullName evidence="2">SH3 domain-containing protein</fullName>
    </recommendedName>
</protein>
<feature type="domain" description="SH3" evidence="2">
    <location>
        <begin position="60"/>
        <end position="116"/>
    </location>
</feature>
<dbReference type="AlphaFoldDB" id="A0A2T2XDU9"/>
<sequence>MDVKYRVIRQHNRSYDEGIRFRCGESVQVGRRDDRWSSWLWCTNDLGLGAWVPEQLLSASESIRTVVTDDYNSIELTVKHGELVMGTKVLAGWVWCKNSRDEEGWVPVENLQPARN</sequence>